<name>A0A3D0WAK4_9SPHN</name>
<dbReference type="EMBL" id="DOYJ01000039">
    <property type="protein sequence ID" value="HCB74783.1"/>
    <property type="molecule type" value="Genomic_DNA"/>
</dbReference>
<proteinExistence type="predicted"/>
<protein>
    <submittedName>
        <fullName evidence="1">Uncharacterized protein</fullName>
    </submittedName>
</protein>
<dbReference type="Proteomes" id="UP000262699">
    <property type="component" value="Unassembled WGS sequence"/>
</dbReference>
<reference evidence="1 2" key="1">
    <citation type="journal article" date="2018" name="Nat. Biotechnol.">
        <title>A standardized bacterial taxonomy based on genome phylogeny substantially revises the tree of life.</title>
        <authorList>
            <person name="Parks D.H."/>
            <person name="Chuvochina M."/>
            <person name="Waite D.W."/>
            <person name="Rinke C."/>
            <person name="Skarshewski A."/>
            <person name="Chaumeil P.A."/>
            <person name="Hugenholtz P."/>
        </authorList>
    </citation>
    <scope>NUCLEOTIDE SEQUENCE [LARGE SCALE GENOMIC DNA]</scope>
    <source>
        <strain evidence="1">UBA9015</strain>
    </source>
</reference>
<evidence type="ECO:0000313" key="1">
    <source>
        <dbReference type="EMBL" id="HCB74783.1"/>
    </source>
</evidence>
<sequence length="179" mass="20055">MTTILHHQNLMLSLRQAMGWPLFKPQNDCIAWTSGKVLGFEDHLELGRICRVIGKDLIYSGWLSAEAPVPADFTVAYRMMMTVDITSGVVPFAKSDVDPVILVDTRLNQHFAINQRGTLVRHCGRPKAVATGHRRAMKRIEAAARAMGDEALANNRRVDWNATEIEPDIMPTDTIVRFS</sequence>
<dbReference type="AlphaFoldDB" id="A0A3D0WAK4"/>
<accession>A0A3D0WAK4</accession>
<gene>
    <name evidence="1" type="ORF">DEP91_01180</name>
</gene>
<evidence type="ECO:0000313" key="2">
    <source>
        <dbReference type="Proteomes" id="UP000262699"/>
    </source>
</evidence>
<comment type="caution">
    <text evidence="1">The sequence shown here is derived from an EMBL/GenBank/DDBJ whole genome shotgun (WGS) entry which is preliminary data.</text>
</comment>
<organism evidence="1 2">
    <name type="scientific">Sphingomonas bacterium</name>
    <dbReference type="NCBI Taxonomy" id="1895847"/>
    <lineage>
        <taxon>Bacteria</taxon>
        <taxon>Pseudomonadati</taxon>
        <taxon>Pseudomonadota</taxon>
        <taxon>Alphaproteobacteria</taxon>
        <taxon>Sphingomonadales</taxon>
        <taxon>Sphingomonadaceae</taxon>
        <taxon>Sphingomonas</taxon>
    </lineage>
</organism>